<reference evidence="2 3" key="1">
    <citation type="submission" date="2019-04" db="EMBL/GenBank/DDBJ databases">
        <title>Annotation for the trematode Fasciola gigantica.</title>
        <authorList>
            <person name="Choi Y.-J."/>
        </authorList>
    </citation>
    <scope>NUCLEOTIDE SEQUENCE [LARGE SCALE GENOMIC DNA]</scope>
    <source>
        <strain evidence="2">Uganda_cow_1</strain>
    </source>
</reference>
<gene>
    <name evidence="2" type="ORF">FGIG_02305</name>
</gene>
<evidence type="ECO:0000313" key="3">
    <source>
        <dbReference type="Proteomes" id="UP000316759"/>
    </source>
</evidence>
<dbReference type="AlphaFoldDB" id="A0A504YKN6"/>
<proteinExistence type="predicted"/>
<keyword evidence="1" id="KW-0812">Transmembrane</keyword>
<dbReference type="EMBL" id="SUNJ01008826">
    <property type="protein sequence ID" value="TPP60916.1"/>
    <property type="molecule type" value="Genomic_DNA"/>
</dbReference>
<organism evidence="2 3">
    <name type="scientific">Fasciola gigantica</name>
    <name type="common">Giant liver fluke</name>
    <dbReference type="NCBI Taxonomy" id="46835"/>
    <lineage>
        <taxon>Eukaryota</taxon>
        <taxon>Metazoa</taxon>
        <taxon>Spiralia</taxon>
        <taxon>Lophotrochozoa</taxon>
        <taxon>Platyhelminthes</taxon>
        <taxon>Trematoda</taxon>
        <taxon>Digenea</taxon>
        <taxon>Plagiorchiida</taxon>
        <taxon>Echinostomata</taxon>
        <taxon>Echinostomatoidea</taxon>
        <taxon>Fasciolidae</taxon>
        <taxon>Fasciola</taxon>
    </lineage>
</organism>
<accession>A0A504YKN6</accession>
<feature type="transmembrane region" description="Helical" evidence="1">
    <location>
        <begin position="12"/>
        <end position="33"/>
    </location>
</feature>
<sequence length="83" mass="9835">MHVEFEDTVLPFFSNAFDTVICGYCVWLSFVLLSRNILLDLRAFVQTRSRIGIFFLPWTEQSSVLNTSENRRYHDSFRQRSPI</sequence>
<protein>
    <submittedName>
        <fullName evidence="2">Uncharacterized protein</fullName>
    </submittedName>
</protein>
<comment type="caution">
    <text evidence="2">The sequence shown here is derived from an EMBL/GenBank/DDBJ whole genome shotgun (WGS) entry which is preliminary data.</text>
</comment>
<keyword evidence="3" id="KW-1185">Reference proteome</keyword>
<evidence type="ECO:0000256" key="1">
    <source>
        <dbReference type="SAM" id="Phobius"/>
    </source>
</evidence>
<evidence type="ECO:0000313" key="2">
    <source>
        <dbReference type="EMBL" id="TPP60916.1"/>
    </source>
</evidence>
<keyword evidence="1" id="KW-0472">Membrane</keyword>
<keyword evidence="1" id="KW-1133">Transmembrane helix</keyword>
<dbReference type="Proteomes" id="UP000316759">
    <property type="component" value="Unassembled WGS sequence"/>
</dbReference>
<name>A0A504YKN6_FASGI</name>